<comment type="caution">
    <text evidence="1">The sequence shown here is derived from an EMBL/GenBank/DDBJ whole genome shotgun (WGS) entry which is preliminary data.</text>
</comment>
<dbReference type="Proteomes" id="UP001140510">
    <property type="component" value="Unassembled WGS sequence"/>
</dbReference>
<dbReference type="InterPro" id="IPR053137">
    <property type="entry name" value="NLR-like"/>
</dbReference>
<dbReference type="SUPFAM" id="SSF52540">
    <property type="entry name" value="P-loop containing nucleoside triphosphate hydrolases"/>
    <property type="match status" value="1"/>
</dbReference>
<gene>
    <name evidence="1" type="ORF">N0V91_009621</name>
</gene>
<dbReference type="Pfam" id="PF13374">
    <property type="entry name" value="TPR_10"/>
    <property type="match status" value="1"/>
</dbReference>
<dbReference type="InterPro" id="IPR011990">
    <property type="entry name" value="TPR-like_helical_dom_sf"/>
</dbReference>
<proteinExistence type="predicted"/>
<dbReference type="EMBL" id="JAPEVA010000112">
    <property type="protein sequence ID" value="KAJ4399164.1"/>
    <property type="molecule type" value="Genomic_DNA"/>
</dbReference>
<dbReference type="Gene3D" id="1.25.40.10">
    <property type="entry name" value="Tetratricopeptide repeat domain"/>
    <property type="match status" value="2"/>
</dbReference>
<organism evidence="1 2">
    <name type="scientific">Didymella pomorum</name>
    <dbReference type="NCBI Taxonomy" id="749634"/>
    <lineage>
        <taxon>Eukaryota</taxon>
        <taxon>Fungi</taxon>
        <taxon>Dikarya</taxon>
        <taxon>Ascomycota</taxon>
        <taxon>Pezizomycotina</taxon>
        <taxon>Dothideomycetes</taxon>
        <taxon>Pleosporomycetidae</taxon>
        <taxon>Pleosporales</taxon>
        <taxon>Pleosporineae</taxon>
        <taxon>Didymellaceae</taxon>
        <taxon>Didymella</taxon>
    </lineage>
</organism>
<accession>A0A9W8Z940</accession>
<keyword evidence="2" id="KW-1185">Reference proteome</keyword>
<dbReference type="InterPro" id="IPR027417">
    <property type="entry name" value="P-loop_NTPase"/>
</dbReference>
<reference evidence="1" key="1">
    <citation type="submission" date="2022-10" db="EMBL/GenBank/DDBJ databases">
        <title>Tapping the CABI collections for fungal endophytes: first genome assemblies for Collariella, Neodidymelliopsis, Ascochyta clinopodiicola, Didymella pomorum, Didymosphaeria variabile, Neocosmospora piperis and Neocucurbitaria cava.</title>
        <authorList>
            <person name="Hill R."/>
        </authorList>
    </citation>
    <scope>NUCLEOTIDE SEQUENCE</scope>
    <source>
        <strain evidence="1">IMI 355091</strain>
    </source>
</reference>
<dbReference type="SUPFAM" id="SSF48452">
    <property type="entry name" value="TPR-like"/>
    <property type="match status" value="2"/>
</dbReference>
<dbReference type="AlphaFoldDB" id="A0A9W8Z940"/>
<protein>
    <recommendedName>
        <fullName evidence="3">NB-ARC domain-containing protein</fullName>
    </recommendedName>
</protein>
<evidence type="ECO:0000313" key="1">
    <source>
        <dbReference type="EMBL" id="KAJ4399164.1"/>
    </source>
</evidence>
<dbReference type="PANTHER" id="PTHR46082">
    <property type="entry name" value="ATP/GTP-BINDING PROTEIN-RELATED"/>
    <property type="match status" value="1"/>
</dbReference>
<evidence type="ECO:0000313" key="2">
    <source>
        <dbReference type="Proteomes" id="UP001140510"/>
    </source>
</evidence>
<evidence type="ECO:0008006" key="3">
    <source>
        <dbReference type="Google" id="ProtNLM"/>
    </source>
</evidence>
<sequence length="1041" mass="119684">MAEPFSTAAAGIALIANLKSLYDYLREVKNAIGSVHNDVDLLETEVLTMHDLCECVRKIRDRHRQQSSLDTEQAQQWAGLNRPLDDMGIALRIFDSKLRKVYGNDPQGSSWRESYKKWQRFRDVQPALNTLRSTISDSREKLVLWMQSISMNKLDSAYLDIMAKLVDLEKVNNSARASPLAEKKNKHFAIPKAVESHYLGREAELDTLAKALWAKSSTGHRQQKRYVVHGVGGSGKTQFCGKYAEEFRESYWGVFWIDGASVDRLKDSLTTNVADKGGVGKNYEAARDWLSNQNEDWLLIIDNADDPDVALLEFFPQGTNGHVLITTRNQDCAFGNIGSLRFGEMQECEANTLFFKVANITDDAVNKSYVSKILRELGYLALAIVVAGSAIRQGCCKLKSYLEYLDRKWRGRRTRREKLKPGQSSEHEREGKVEALFDVSLSDIKEREIRAIEKNDKDDEIAAKDAPELLRTFAFMHREQVRYEFLKLCAENEKKEQAMESAEPEDPSAPPQTWSQYFFNKLVWLCSGPATPATLPSILRQARAHGKLDEDRLRRAMKYLRDYSLVTHDEETDSWSMHPLIQRWAREGYEFNTGEQHVWCTAAATLVSSCIILTDNSDGSEELMRQLLPHVSEVKERQQKLTTRIEEARWSRDKWFPVMDWGVKPHLLLMHAKFSKVYVSCGLYDEANVLQRVVHRALESLRGYENSKTRRMTIYWAHTLYSLGYADEQATILEKLLDNCCRIFGSNHRETHVASIKLAEARLAQGRVQEARKLCDDAVPGLERQCGLDHEETLNAMNTHAVAILLTGKQGAVARAKALHRRTWEARERLLGPEHVDTLNSRQMFYADTFWDGDRSEHLEAEKGMKEIIELMKKKLGREHPLTLLSMLYLARVKVELRDFDGAQELFDYGLPRAIRHLHENHMAVLFCRYHIGRMRVRQGRWREARDELLDVSTRQKRALQGWGEYHYDRIGSLLELARAHHELGEHDQCDAAVNDALAGFQRITSSEHPWQARLLADWESWKKQRGCALEVRRDSIFLTL</sequence>
<dbReference type="PANTHER" id="PTHR46082:SF6">
    <property type="entry name" value="AAA+ ATPASE DOMAIN-CONTAINING PROTEIN-RELATED"/>
    <property type="match status" value="1"/>
</dbReference>
<dbReference type="OrthoDB" id="5086500at2759"/>
<name>A0A9W8Z940_9PLEO</name>
<dbReference type="Gene3D" id="3.40.50.300">
    <property type="entry name" value="P-loop containing nucleotide triphosphate hydrolases"/>
    <property type="match status" value="1"/>
</dbReference>